<sequence>MGWNPNSWREYANYECAKAHVGNNGSMKIVQCYFRICCSSEKVKLPRCLIDFSARLFGEQECRQHMFQLYENLNPSNKIHKDNIDWQENLRDELFGIIYDKKGRRGKIIQGEYLQPLPQEIINYFIIGSLGLIFLLALIFRKIRTRKKKNLTFTRSVDDCLLDEKSSKDEKVLIS</sequence>
<evidence type="ECO:0000313" key="2">
    <source>
        <dbReference type="EMBL" id="CAG5105480.1"/>
    </source>
</evidence>
<reference evidence="2 3" key="1">
    <citation type="submission" date="2021-04" db="EMBL/GenBank/DDBJ databases">
        <authorList>
            <person name="Bliznina A."/>
        </authorList>
    </citation>
    <scope>NUCLEOTIDE SEQUENCE [LARGE SCALE GENOMIC DNA]</scope>
</reference>
<dbReference type="EMBL" id="OU015566">
    <property type="protein sequence ID" value="CAG5105480.1"/>
    <property type="molecule type" value="Genomic_DNA"/>
</dbReference>
<keyword evidence="1" id="KW-0472">Membrane</keyword>
<evidence type="ECO:0000313" key="3">
    <source>
        <dbReference type="Proteomes" id="UP001158576"/>
    </source>
</evidence>
<dbReference type="Proteomes" id="UP001158576">
    <property type="component" value="Chromosome 1"/>
</dbReference>
<protein>
    <submittedName>
        <fullName evidence="2">Oidioi.mRNA.OKI2018_I69.chr1.g2164.t1.cds</fullName>
    </submittedName>
</protein>
<proteinExistence type="predicted"/>
<keyword evidence="3" id="KW-1185">Reference proteome</keyword>
<feature type="transmembrane region" description="Helical" evidence="1">
    <location>
        <begin position="121"/>
        <end position="140"/>
    </location>
</feature>
<gene>
    <name evidence="2" type="ORF">OKIOD_LOCUS10929</name>
</gene>
<name>A0ABN7SUH4_OIKDI</name>
<accession>A0ABN7SUH4</accession>
<organism evidence="2 3">
    <name type="scientific">Oikopleura dioica</name>
    <name type="common">Tunicate</name>
    <dbReference type="NCBI Taxonomy" id="34765"/>
    <lineage>
        <taxon>Eukaryota</taxon>
        <taxon>Metazoa</taxon>
        <taxon>Chordata</taxon>
        <taxon>Tunicata</taxon>
        <taxon>Appendicularia</taxon>
        <taxon>Copelata</taxon>
        <taxon>Oikopleuridae</taxon>
        <taxon>Oikopleura</taxon>
    </lineage>
</organism>
<keyword evidence="1" id="KW-0812">Transmembrane</keyword>
<evidence type="ECO:0000256" key="1">
    <source>
        <dbReference type="SAM" id="Phobius"/>
    </source>
</evidence>
<keyword evidence="1" id="KW-1133">Transmembrane helix</keyword>